<keyword evidence="1" id="KW-0732">Signal</keyword>
<dbReference type="AlphaFoldDB" id="A0AAE4AUU5"/>
<evidence type="ECO:0000313" key="2">
    <source>
        <dbReference type="EMBL" id="MDQ0317833.1"/>
    </source>
</evidence>
<protein>
    <submittedName>
        <fullName evidence="2">Uncharacterized protein</fullName>
    </submittedName>
</protein>
<feature type="signal peptide" evidence="1">
    <location>
        <begin position="1"/>
        <end position="21"/>
    </location>
</feature>
<evidence type="ECO:0000313" key="3">
    <source>
        <dbReference type="Proteomes" id="UP001229244"/>
    </source>
</evidence>
<proteinExistence type="predicted"/>
<reference evidence="2" key="1">
    <citation type="submission" date="2023-07" db="EMBL/GenBank/DDBJ databases">
        <title>Genomic Encyclopedia of Type Strains, Phase IV (KMG-IV): sequencing the most valuable type-strain genomes for metagenomic binning, comparative biology and taxonomic classification.</title>
        <authorList>
            <person name="Goeker M."/>
        </authorList>
    </citation>
    <scope>NUCLEOTIDE SEQUENCE</scope>
    <source>
        <strain evidence="2">DSM 21202</strain>
    </source>
</reference>
<name>A0AAE4AUU5_9HYPH</name>
<gene>
    <name evidence="2" type="ORF">J2S73_004320</name>
</gene>
<accession>A0AAE4AUU5</accession>
<organism evidence="2 3">
    <name type="scientific">Amorphus orientalis</name>
    <dbReference type="NCBI Taxonomy" id="649198"/>
    <lineage>
        <taxon>Bacteria</taxon>
        <taxon>Pseudomonadati</taxon>
        <taxon>Pseudomonadota</taxon>
        <taxon>Alphaproteobacteria</taxon>
        <taxon>Hyphomicrobiales</taxon>
        <taxon>Amorphaceae</taxon>
        <taxon>Amorphus</taxon>
    </lineage>
</organism>
<dbReference type="EMBL" id="JAUSUL010000009">
    <property type="protein sequence ID" value="MDQ0317833.1"/>
    <property type="molecule type" value="Genomic_DNA"/>
</dbReference>
<dbReference type="RefSeq" id="WP_306887760.1">
    <property type="nucleotide sequence ID" value="NZ_JAUSUL010000009.1"/>
</dbReference>
<sequence length="143" mass="14859">MHKLGALAAIVLFGLTQTAAAAEIDGNWSALSNTATSITGDITVSEGEVTFSDNKSVKIEPVGTKEGDWTDFGGSMEGHIFKLETPADPELLNGNKLCGMPGNPVTHLVLATGDDGGLSLIVYTGDETPTPTSSPCSIFNYAR</sequence>
<comment type="caution">
    <text evidence="2">The sequence shown here is derived from an EMBL/GenBank/DDBJ whole genome shotgun (WGS) entry which is preliminary data.</text>
</comment>
<dbReference type="Proteomes" id="UP001229244">
    <property type="component" value="Unassembled WGS sequence"/>
</dbReference>
<feature type="chain" id="PRO_5042061021" evidence="1">
    <location>
        <begin position="22"/>
        <end position="143"/>
    </location>
</feature>
<keyword evidence="3" id="KW-1185">Reference proteome</keyword>
<evidence type="ECO:0000256" key="1">
    <source>
        <dbReference type="SAM" id="SignalP"/>
    </source>
</evidence>